<dbReference type="EMBL" id="BAABJO010000004">
    <property type="protein sequence ID" value="GAA5115331.1"/>
    <property type="molecule type" value="Genomic_DNA"/>
</dbReference>
<reference evidence="3" key="1">
    <citation type="journal article" date="2019" name="Int. J. Syst. Evol. Microbiol.">
        <title>The Global Catalogue of Microorganisms (GCM) 10K type strain sequencing project: providing services to taxonomists for standard genome sequencing and annotation.</title>
        <authorList>
            <consortium name="The Broad Institute Genomics Platform"/>
            <consortium name="The Broad Institute Genome Sequencing Center for Infectious Disease"/>
            <person name="Wu L."/>
            <person name="Ma J."/>
        </authorList>
    </citation>
    <scope>NUCLEOTIDE SEQUENCE [LARGE SCALE GENOMIC DNA]</scope>
    <source>
        <strain evidence="3">JCM 18302</strain>
    </source>
</reference>
<name>A0ABP9NFT2_9PSEU</name>
<keyword evidence="3" id="KW-1185">Reference proteome</keyword>
<comment type="caution">
    <text evidence="2">The sequence shown here is derived from an EMBL/GenBank/DDBJ whole genome shotgun (WGS) entry which is preliminary data.</text>
</comment>
<dbReference type="Proteomes" id="UP001500804">
    <property type="component" value="Unassembled WGS sequence"/>
</dbReference>
<evidence type="ECO:0000259" key="1">
    <source>
        <dbReference type="Pfam" id="PF04149"/>
    </source>
</evidence>
<evidence type="ECO:0000313" key="3">
    <source>
        <dbReference type="Proteomes" id="UP001500804"/>
    </source>
</evidence>
<dbReference type="Pfam" id="PF04149">
    <property type="entry name" value="DUF397"/>
    <property type="match status" value="1"/>
</dbReference>
<organism evidence="2 3">
    <name type="scientific">Pseudonocardia adelaidensis</name>
    <dbReference type="NCBI Taxonomy" id="648754"/>
    <lineage>
        <taxon>Bacteria</taxon>
        <taxon>Bacillati</taxon>
        <taxon>Actinomycetota</taxon>
        <taxon>Actinomycetes</taxon>
        <taxon>Pseudonocardiales</taxon>
        <taxon>Pseudonocardiaceae</taxon>
        <taxon>Pseudonocardia</taxon>
    </lineage>
</organism>
<accession>A0ABP9NFT2</accession>
<dbReference type="RefSeq" id="WP_345603981.1">
    <property type="nucleotide sequence ID" value="NZ_BAABJO010000004.1"/>
</dbReference>
<evidence type="ECO:0000313" key="2">
    <source>
        <dbReference type="EMBL" id="GAA5115331.1"/>
    </source>
</evidence>
<feature type="domain" description="DUF397" evidence="1">
    <location>
        <begin position="16"/>
        <end position="71"/>
    </location>
</feature>
<sequence length="126" mass="13640">MDNVMYNGMPIFERSQFRKSTRSGQNPQACVEVARGGGWVAVRDSKQAWNSTDDHRLVFSADQFDAWLAALGGGAGEDGCIAITRRAEGVNVLRSTVPQDHDNGLTFDDAEIAAFLDGARDGEFTG</sequence>
<proteinExistence type="predicted"/>
<protein>
    <recommendedName>
        <fullName evidence="1">DUF397 domain-containing protein</fullName>
    </recommendedName>
</protein>
<gene>
    <name evidence="2" type="ORF">GCM10023320_14040</name>
</gene>
<dbReference type="InterPro" id="IPR007278">
    <property type="entry name" value="DUF397"/>
</dbReference>